<evidence type="ECO:0000313" key="2">
    <source>
        <dbReference type="Proteomes" id="UP001064632"/>
    </source>
</evidence>
<accession>A0ABY6BK63</accession>
<dbReference type="InterPro" id="IPR038765">
    <property type="entry name" value="Papain-like_cys_pep_sf"/>
</dbReference>
<dbReference type="EMBL" id="CP104694">
    <property type="protein sequence ID" value="UXI70164.1"/>
    <property type="molecule type" value="Genomic_DNA"/>
</dbReference>
<dbReference type="Gene3D" id="3.90.1720.10">
    <property type="entry name" value="endopeptidase domain like (from Nostoc punctiforme)"/>
    <property type="match status" value="1"/>
</dbReference>
<dbReference type="RefSeq" id="WP_261697115.1">
    <property type="nucleotide sequence ID" value="NZ_CP104694.1"/>
</dbReference>
<organism evidence="1 2">
    <name type="scientific">Tahibacter amnicola</name>
    <dbReference type="NCBI Taxonomy" id="2976241"/>
    <lineage>
        <taxon>Bacteria</taxon>
        <taxon>Pseudomonadati</taxon>
        <taxon>Pseudomonadota</taxon>
        <taxon>Gammaproteobacteria</taxon>
        <taxon>Lysobacterales</taxon>
        <taxon>Rhodanobacteraceae</taxon>
        <taxon>Tahibacter</taxon>
    </lineage>
</organism>
<protein>
    <submittedName>
        <fullName evidence="1">Uncharacterized protein</fullName>
    </submittedName>
</protein>
<dbReference type="SUPFAM" id="SSF54001">
    <property type="entry name" value="Cysteine proteinases"/>
    <property type="match status" value="1"/>
</dbReference>
<reference evidence="1" key="1">
    <citation type="submission" date="2022-09" db="EMBL/GenBank/DDBJ databases">
        <title>Tahibacter sp. nov., isolated from a fresh water.</title>
        <authorList>
            <person name="Baek J.H."/>
            <person name="Lee J.K."/>
            <person name="Kim J.M."/>
            <person name="Jeon C.O."/>
        </authorList>
    </citation>
    <scope>NUCLEOTIDE SEQUENCE</scope>
    <source>
        <strain evidence="1">W38</strain>
    </source>
</reference>
<sequence>MSYVHADVETANSSFLQRHAGPARIGLAGGNALVDRTIRKAQRLITADPAGSAWSHAFLIGEARSDGHWWVLESDLDLRHKQIRLGAQENRLSKYFDEAEWPNLAVLDFGLDDAGARRVLTAALDLLANSTRYSLREIVGTMLSLARPTLRERENLLAREGSLYCSAFVQHCYATAGLNFMPGLSAKNTTPHDIARTALPHQAHYLVRQAGAVK</sequence>
<proteinExistence type="predicted"/>
<evidence type="ECO:0000313" key="1">
    <source>
        <dbReference type="EMBL" id="UXI70164.1"/>
    </source>
</evidence>
<keyword evidence="2" id="KW-1185">Reference proteome</keyword>
<name>A0ABY6BK63_9GAMM</name>
<dbReference type="Proteomes" id="UP001064632">
    <property type="component" value="Chromosome"/>
</dbReference>
<gene>
    <name evidence="1" type="ORF">N4264_11190</name>
</gene>